<gene>
    <name evidence="2" type="ORF">GC106_81600</name>
</gene>
<evidence type="ECO:0000256" key="1">
    <source>
        <dbReference type="ARBA" id="ARBA00010617"/>
    </source>
</evidence>
<comment type="caution">
    <text evidence="2">The sequence shown here is derived from an EMBL/GenBank/DDBJ whole genome shotgun (WGS) entry which is preliminary data.</text>
</comment>
<dbReference type="Proteomes" id="UP000763557">
    <property type="component" value="Unassembled WGS sequence"/>
</dbReference>
<sequence length="399" mass="43323">MTVKKTVPAVPVDTELGLHLLVVRGLQWIASSPSWGDPYGMLLRAHADSPVDFERQVRERGPLYRSTAQAWVTGTYATSAEILANPAMETWYADPEHGNQRALSLEEPLLSHILSLDRAGMCLTRKEYERLPVDRFTVPPASAAAVCESTVDRIGVRFDLMTDFARPVAVELARQVVGVPDGEAFGQLCADVSIALDAVLCPPKYDDARRLTAAIVRLHGLFAEHGRHPDLVTASMVISVVGVEITTALVCASVLALLEKPEQWQAVAEEPDLAGRAVQETLRYAPPIRIEPRIARDEIEVAGETIVAGDEVVVVVGAANRDPEVFDAPDDFDLSRDGENLSLSEGRYGTFSAGFARTVAKAALRAITAKAPGLRAAGPVLRRRRSPVVRGILRCPMIR</sequence>
<evidence type="ECO:0000313" key="2">
    <source>
        <dbReference type="EMBL" id="NRN70886.1"/>
    </source>
</evidence>
<dbReference type="EMBL" id="JAAATY010000046">
    <property type="protein sequence ID" value="NRN70886.1"/>
    <property type="molecule type" value="Genomic_DNA"/>
</dbReference>
<protein>
    <submittedName>
        <fullName evidence="2">Mycaminosyltransferase auxiliary protein tylMIII/desosaminyltransferase auxiliary protein/TDP-megosamine glycosyltransferase auxiliary protein</fullName>
    </submittedName>
</protein>
<evidence type="ECO:0000313" key="3">
    <source>
        <dbReference type="Proteomes" id="UP000763557"/>
    </source>
</evidence>
<dbReference type="InterPro" id="IPR001128">
    <property type="entry name" value="Cyt_P450"/>
</dbReference>
<reference evidence="2 3" key="1">
    <citation type="submission" date="2020-01" db="EMBL/GenBank/DDBJ databases">
        <title>Kibdelosporangium persica a novel Actinomycetes from a hot desert in Iran.</title>
        <authorList>
            <person name="Safaei N."/>
            <person name="Zaburannyi N."/>
            <person name="Mueller R."/>
            <person name="Wink J."/>
        </authorList>
    </citation>
    <scope>NUCLEOTIDE SEQUENCE [LARGE SCALE GENOMIC DNA]</scope>
    <source>
        <strain evidence="2 3">4NS15</strain>
    </source>
</reference>
<dbReference type="InterPro" id="IPR036396">
    <property type="entry name" value="Cyt_P450_sf"/>
</dbReference>
<keyword evidence="3" id="KW-1185">Reference proteome</keyword>
<accession>A0ABX2FHK1</accession>
<organism evidence="2 3">
    <name type="scientific">Kibdelosporangium persicum</name>
    <dbReference type="NCBI Taxonomy" id="2698649"/>
    <lineage>
        <taxon>Bacteria</taxon>
        <taxon>Bacillati</taxon>
        <taxon>Actinomycetota</taxon>
        <taxon>Actinomycetes</taxon>
        <taxon>Pseudonocardiales</taxon>
        <taxon>Pseudonocardiaceae</taxon>
        <taxon>Kibdelosporangium</taxon>
    </lineage>
</organism>
<dbReference type="RefSeq" id="WP_173142044.1">
    <property type="nucleotide sequence ID" value="NZ_CBCSGW010000003.1"/>
</dbReference>
<dbReference type="NCBIfam" id="TIGR04515">
    <property type="entry name" value="P450_rel_GT_act"/>
    <property type="match status" value="1"/>
</dbReference>
<name>A0ABX2FHK1_9PSEU</name>
<dbReference type="Gene3D" id="1.10.630.10">
    <property type="entry name" value="Cytochrome P450"/>
    <property type="match status" value="1"/>
</dbReference>
<dbReference type="PANTHER" id="PTHR46696:SF3">
    <property type="entry name" value="PULCHERRIMINIC ACID SYNTHASE"/>
    <property type="match status" value="1"/>
</dbReference>
<dbReference type="Pfam" id="PF00067">
    <property type="entry name" value="p450"/>
    <property type="match status" value="1"/>
</dbReference>
<comment type="similarity">
    <text evidence="1">Belongs to the cytochrome P450 family.</text>
</comment>
<dbReference type="PANTHER" id="PTHR46696">
    <property type="entry name" value="P450, PUTATIVE (EUROFUNG)-RELATED"/>
    <property type="match status" value="1"/>
</dbReference>
<proteinExistence type="inferred from homology"/>
<dbReference type="SUPFAM" id="SSF48264">
    <property type="entry name" value="Cytochrome P450"/>
    <property type="match status" value="1"/>
</dbReference>
<dbReference type="InterPro" id="IPR030958">
    <property type="entry name" value="P450-rel_GT_act"/>
</dbReference>